<reference evidence="6 7" key="1">
    <citation type="journal article" date="2010" name="ChemBioChem">
        <title>Cloning and characterization of the biosynthetic gene cluster of 16-membered macrolide antibiotic FD-891: involvement of a dual functional cytochrome P450 monooxygenase catalyzing epoxidation and hydroxylation.</title>
        <authorList>
            <person name="Kudo F."/>
            <person name="Motegi A."/>
            <person name="Mizoue K."/>
            <person name="Eguchi T."/>
        </authorList>
    </citation>
    <scope>NUCLEOTIDE SEQUENCE [LARGE SCALE GENOMIC DNA]</scope>
    <source>
        <strain evidence="6 7">A-8890</strain>
    </source>
</reference>
<dbReference type="PANTHER" id="PTHR46943:SF1">
    <property type="entry name" value="PENTRAXIN-RELATED PROTEIN PTX3"/>
    <property type="match status" value="1"/>
</dbReference>
<feature type="region of interest" description="Disordered" evidence="3">
    <location>
        <begin position="249"/>
        <end position="276"/>
    </location>
</feature>
<feature type="domain" description="LamG-like jellyroll fold" evidence="5">
    <location>
        <begin position="831"/>
        <end position="984"/>
    </location>
</feature>
<dbReference type="InterPro" id="IPR006558">
    <property type="entry name" value="LamG-like"/>
</dbReference>
<feature type="domain" description="LamG-like jellyroll fold" evidence="5">
    <location>
        <begin position="1075"/>
        <end position="1245"/>
    </location>
</feature>
<protein>
    <recommendedName>
        <fullName evidence="5">LamG-like jellyroll fold domain-containing protein</fullName>
    </recommendedName>
</protein>
<feature type="region of interest" description="Disordered" evidence="3">
    <location>
        <begin position="67"/>
        <end position="86"/>
    </location>
</feature>
<dbReference type="PANTHER" id="PTHR46943">
    <property type="entry name" value="PENTRAXIN-RELATED PROTEIN PTX3"/>
    <property type="match status" value="1"/>
</dbReference>
<evidence type="ECO:0000259" key="5">
    <source>
        <dbReference type="SMART" id="SM00560"/>
    </source>
</evidence>
<organism evidence="6 7">
    <name type="scientific">Streptomyces graminofaciens</name>
    <dbReference type="NCBI Taxonomy" id="68212"/>
    <lineage>
        <taxon>Bacteria</taxon>
        <taxon>Bacillati</taxon>
        <taxon>Actinomycetota</taxon>
        <taxon>Actinomycetes</taxon>
        <taxon>Kitasatosporales</taxon>
        <taxon>Streptomycetaceae</taxon>
        <taxon>Streptomyces</taxon>
    </lineage>
</organism>
<keyword evidence="1 4" id="KW-0732">Signal</keyword>
<evidence type="ECO:0000256" key="3">
    <source>
        <dbReference type="SAM" id="MobiDB-lite"/>
    </source>
</evidence>
<accession>A0ABN5VHK8</accession>
<feature type="signal peptide" evidence="4">
    <location>
        <begin position="1"/>
        <end position="21"/>
    </location>
</feature>
<feature type="region of interest" description="Disordered" evidence="3">
    <location>
        <begin position="29"/>
        <end position="59"/>
    </location>
</feature>
<dbReference type="Proteomes" id="UP001321542">
    <property type="component" value="Chromosome"/>
</dbReference>
<dbReference type="EMBL" id="AP018448">
    <property type="protein sequence ID" value="BBC32862.1"/>
    <property type="molecule type" value="Genomic_DNA"/>
</dbReference>
<evidence type="ECO:0000256" key="4">
    <source>
        <dbReference type="SAM" id="SignalP"/>
    </source>
</evidence>
<dbReference type="SMART" id="SM00560">
    <property type="entry name" value="LamGL"/>
    <property type="match status" value="2"/>
</dbReference>
<evidence type="ECO:0000313" key="7">
    <source>
        <dbReference type="Proteomes" id="UP001321542"/>
    </source>
</evidence>
<evidence type="ECO:0000256" key="2">
    <source>
        <dbReference type="ARBA" id="ARBA00023157"/>
    </source>
</evidence>
<dbReference type="SUPFAM" id="SSF49899">
    <property type="entry name" value="Concanavalin A-like lectins/glucanases"/>
    <property type="match status" value="2"/>
</dbReference>
<feature type="chain" id="PRO_5045901232" description="LamG-like jellyroll fold domain-containing protein" evidence="4">
    <location>
        <begin position="22"/>
        <end position="1256"/>
    </location>
</feature>
<proteinExistence type="predicted"/>
<name>A0ABN5VHK8_9ACTN</name>
<dbReference type="InterPro" id="IPR013320">
    <property type="entry name" value="ConA-like_dom_sf"/>
</dbReference>
<keyword evidence="2" id="KW-1015">Disulfide bond</keyword>
<sequence>MIGGVSAAATLLSLLPVVTFATSGEARAAAPETALTEQSASERAAATGESVEVTSERSEYATTVANPDGTFTLTQSTQPQRARAEDGTWQDIDVTLEKRSDGTVGPKAAVVDMAFSGGGSGSGLLSLGRDGHELRMGWPSSLPAPTLDGPTATYANVPVAGVDLQMTASAEGYREVLVVRTAEAAASPELEKIRLTATGDGLSVVPGEGGGLRAVDADGNVVFRGPAGQMWDSAGDDTATGPQTQLLSTAAEASGEPQKPQAAADPSHPDEGDTTAELPVAVGEGTVSVEPDLKLLRGQETVYPVFIDPSVGLGVSEWTKLSSDGDRFWKFTEPKGVGRCGVADGYACGSGYTDRMYFEFGPGKLSGKHVLDATFRAHETWSFNCTPYWVDLERTDNISEGTRWPGPKQLDQMGDKYVSAGRGDLCSPEQPNKWVEFNDSPSETDENLTSTVRAFAAGKFPRLTLMLRAKDETEPRAWKRFDNNAELKVWYVHKPGVPTSVGAIPGTGNTAVCRSASDPLTVTVETPTVQARVQTLVEQNQGEEEGYLQAEFVMQRSSTDTRSGTWSQVWSDYRPDSGWDPDGTLEKTTTTKRADGGLYRFRARTQSHWSYDGKSGDLFSPYSSWCYLRIDSTAPKVPTIVSVGPYTECTTNDCASNGAPGVPGTFTFKPNTADKDVKAYRWRFLSTDASATKRVEAGTTNAPVTRKDITPGLPGTQTLAVEASDLKLDKEGRVRWGPPAEFVLKVGTPPGPTGRWRFADGAPGSGVTVAKDTGEVGTRHDAVLRDEAGTGWSTMGRRGAGDYSLWLNDSADPAKQSGYASTDGAAVNTQDSFTVSAWAYLTDASANRVVLSSPGQYGSAFTLYYSSAYKKWVFNRTDQDKKDPIYVRSSADEASPPLKVWTHLAGVFDTKNDADKSNDTIQLYVNGQPQGEPVVPAQTASTYVPWAADRNLMIGRSKVDEAYGEYFHGRADEIAVWQYALSADQIREEHRLEKGGVATNELVAHWDATISSGNQVFESPEDPDNPASTSFPYRRGGLTMSGTGAGLTGEDATALVLDGTAGYASTTGPVVDETGSFTVSARVRLNKALLAAKPVGYRGMAAGQATPVGKESSWALWVEKVADDVYQWKFGRTAVDSTGKVVDTALAPAQEAVGEREFDTWVDVTGVFDATKDFVADDGTQHFGVAQLYVGPFVQQSEEDAGLAVAEQGAGALSAGRGSAGGTTGHYLPGDLAKVRVWTGAMTRDQVSSQIAEPST</sequence>
<keyword evidence="7" id="KW-1185">Reference proteome</keyword>
<evidence type="ECO:0000313" key="6">
    <source>
        <dbReference type="EMBL" id="BBC32862.1"/>
    </source>
</evidence>
<dbReference type="Pfam" id="PF13385">
    <property type="entry name" value="Laminin_G_3"/>
    <property type="match status" value="2"/>
</dbReference>
<dbReference type="Gene3D" id="2.60.120.200">
    <property type="match status" value="2"/>
</dbReference>
<gene>
    <name evidence="6" type="ORF">SGFS_041560</name>
</gene>
<dbReference type="InterPro" id="IPR042837">
    <property type="entry name" value="PTX3"/>
</dbReference>
<feature type="compositionally biased region" description="Polar residues" evidence="3">
    <location>
        <begin position="67"/>
        <end position="80"/>
    </location>
</feature>
<evidence type="ECO:0000256" key="1">
    <source>
        <dbReference type="ARBA" id="ARBA00022729"/>
    </source>
</evidence>
<reference evidence="6 7" key="2">
    <citation type="journal article" date="2023" name="ChemBioChem">
        <title>Acyltransferase Domain Exchange between Two Independent Type I Polyketide Synthases in the Same Producer Strain of Macrolide Antibiotics.</title>
        <authorList>
            <person name="Kudo F."/>
            <person name="Kishikawa K."/>
            <person name="Tsuboi K."/>
            <person name="Kido T."/>
            <person name="Usui T."/>
            <person name="Hashimoto J."/>
            <person name="Shin-Ya K."/>
            <person name="Miyanaga A."/>
            <person name="Eguchi T."/>
        </authorList>
    </citation>
    <scope>NUCLEOTIDE SEQUENCE [LARGE SCALE GENOMIC DNA]</scope>
    <source>
        <strain evidence="6 7">A-8890</strain>
    </source>
</reference>